<reference evidence="1" key="1">
    <citation type="submission" date="2019-08" db="EMBL/GenBank/DDBJ databases">
        <authorList>
            <person name="Kucharzyk K."/>
            <person name="Murdoch R.W."/>
            <person name="Higgins S."/>
            <person name="Loffler F."/>
        </authorList>
    </citation>
    <scope>NUCLEOTIDE SEQUENCE</scope>
</reference>
<accession>A0A644YDZ1</accession>
<organism evidence="1">
    <name type="scientific">bioreactor metagenome</name>
    <dbReference type="NCBI Taxonomy" id="1076179"/>
    <lineage>
        <taxon>unclassified sequences</taxon>
        <taxon>metagenomes</taxon>
        <taxon>ecological metagenomes</taxon>
    </lineage>
</organism>
<dbReference type="EMBL" id="VSSQ01004649">
    <property type="protein sequence ID" value="MPM26101.1"/>
    <property type="molecule type" value="Genomic_DNA"/>
</dbReference>
<gene>
    <name evidence="1" type="ORF">SDC9_72602</name>
</gene>
<name>A0A644YDZ1_9ZZZZ</name>
<dbReference type="AlphaFoldDB" id="A0A644YDZ1"/>
<sequence length="143" mass="15855">MCVFDRVVTPRIDIYDRTSNEYLGRAIFPVTPSVESALLGMINSATIPGSIMLQDVTFLPSSSKYVPPGIFLKYPRNGIIRAEFRDANSKLWIPADIYFTFDAQARGNVAGDKYHFDSLEYTNIGIQDTKIRPQGGSPQAGTT</sequence>
<comment type="caution">
    <text evidence="1">The sequence shown here is derived from an EMBL/GenBank/DDBJ whole genome shotgun (WGS) entry which is preliminary data.</text>
</comment>
<protein>
    <submittedName>
        <fullName evidence="1">Uncharacterized protein</fullName>
    </submittedName>
</protein>
<evidence type="ECO:0000313" key="1">
    <source>
        <dbReference type="EMBL" id="MPM26101.1"/>
    </source>
</evidence>
<proteinExistence type="predicted"/>